<evidence type="ECO:0000256" key="3">
    <source>
        <dbReference type="ARBA" id="ARBA00022448"/>
    </source>
</evidence>
<dbReference type="RefSeq" id="WP_011971945.1">
    <property type="nucleotide sequence ID" value="NC_009634.1"/>
</dbReference>
<keyword evidence="3" id="KW-0813">Transport</keyword>
<feature type="transmembrane region" description="Helical" evidence="8">
    <location>
        <begin position="60"/>
        <end position="80"/>
    </location>
</feature>
<dbReference type="AlphaFoldDB" id="A6UNG9"/>
<dbReference type="KEGG" id="mvn:Mevan_0130"/>
<feature type="transmembrane region" description="Helical" evidence="8">
    <location>
        <begin position="322"/>
        <end position="341"/>
    </location>
</feature>
<reference evidence="9" key="1">
    <citation type="submission" date="2007-06" db="EMBL/GenBank/DDBJ databases">
        <title>Complete sequence of Methanococcus vannielii SB.</title>
        <authorList>
            <consortium name="US DOE Joint Genome Institute"/>
            <person name="Copeland A."/>
            <person name="Lucas S."/>
            <person name="Lapidus A."/>
            <person name="Barry K."/>
            <person name="Glavina del Rio T."/>
            <person name="Dalin E."/>
            <person name="Tice H."/>
            <person name="Pitluck S."/>
            <person name="Chain P."/>
            <person name="Malfatti S."/>
            <person name="Shin M."/>
            <person name="Vergez L."/>
            <person name="Schmutz J."/>
            <person name="Larimer F."/>
            <person name="Land M."/>
            <person name="Hauser L."/>
            <person name="Kyrpides N."/>
            <person name="Anderson I."/>
            <person name="Sieprawska-Lupa M."/>
            <person name="Whitman W.B."/>
            <person name="Richardson P."/>
        </authorList>
    </citation>
    <scope>NUCLEOTIDE SEQUENCE [LARGE SCALE GENOMIC DNA]</scope>
    <source>
        <strain evidence="9">SB</strain>
    </source>
</reference>
<keyword evidence="5 8" id="KW-0812">Transmembrane</keyword>
<dbReference type="PANTHER" id="PTHR30472">
    <property type="entry name" value="FERRIC ENTEROBACTIN TRANSPORT SYSTEM PERMEASE PROTEIN"/>
    <property type="match status" value="1"/>
</dbReference>
<feature type="transmembrane region" description="Helical" evidence="8">
    <location>
        <begin position="204"/>
        <end position="222"/>
    </location>
</feature>
<proteinExistence type="inferred from homology"/>
<name>A6UNG9_METVS</name>
<dbReference type="Gene3D" id="1.10.3470.10">
    <property type="entry name" value="ABC transporter involved in vitamin B12 uptake, BtuC"/>
    <property type="match status" value="1"/>
</dbReference>
<comment type="similarity">
    <text evidence="2">Belongs to the binding-protein-dependent transport system permease family. FecCD subfamily.</text>
</comment>
<evidence type="ECO:0000256" key="2">
    <source>
        <dbReference type="ARBA" id="ARBA00007935"/>
    </source>
</evidence>
<dbReference type="OrthoDB" id="27848at2157"/>
<evidence type="ECO:0000256" key="1">
    <source>
        <dbReference type="ARBA" id="ARBA00004651"/>
    </source>
</evidence>
<organism evidence="9 10">
    <name type="scientific">Methanococcus vannielii (strain ATCC 35089 / DSM 1224 / JCM 13029 / OCM 148 / SB)</name>
    <dbReference type="NCBI Taxonomy" id="406327"/>
    <lineage>
        <taxon>Archaea</taxon>
        <taxon>Methanobacteriati</taxon>
        <taxon>Methanobacteriota</taxon>
        <taxon>Methanomada group</taxon>
        <taxon>Methanococci</taxon>
        <taxon>Methanococcales</taxon>
        <taxon>Methanococcaceae</taxon>
        <taxon>Methanococcus</taxon>
    </lineage>
</organism>
<feature type="transmembrane region" description="Helical" evidence="8">
    <location>
        <begin position="249"/>
        <end position="278"/>
    </location>
</feature>
<evidence type="ECO:0000256" key="5">
    <source>
        <dbReference type="ARBA" id="ARBA00022692"/>
    </source>
</evidence>
<dbReference type="GO" id="GO:0022857">
    <property type="term" value="F:transmembrane transporter activity"/>
    <property type="evidence" value="ECO:0007669"/>
    <property type="project" value="InterPro"/>
</dbReference>
<dbReference type="GeneID" id="5324616"/>
<keyword evidence="4" id="KW-1003">Cell membrane</keyword>
<evidence type="ECO:0000313" key="9">
    <source>
        <dbReference type="EMBL" id="ABR54041.1"/>
    </source>
</evidence>
<gene>
    <name evidence="9" type="ordered locus">Mevan_0130</name>
</gene>
<keyword evidence="7 8" id="KW-0472">Membrane</keyword>
<keyword evidence="10" id="KW-1185">Reference proteome</keyword>
<evidence type="ECO:0000256" key="4">
    <source>
        <dbReference type="ARBA" id="ARBA00022475"/>
    </source>
</evidence>
<evidence type="ECO:0000256" key="8">
    <source>
        <dbReference type="SAM" id="Phobius"/>
    </source>
</evidence>
<dbReference type="HOGENOM" id="CLU_013016_0_0_2"/>
<dbReference type="GO" id="GO:0033214">
    <property type="term" value="P:siderophore-iron import into cell"/>
    <property type="evidence" value="ECO:0007669"/>
    <property type="project" value="TreeGrafter"/>
</dbReference>
<dbReference type="Pfam" id="PF01032">
    <property type="entry name" value="FecCD"/>
    <property type="match status" value="1"/>
</dbReference>
<protein>
    <submittedName>
        <fullName evidence="9">Transport system permease protein</fullName>
    </submittedName>
</protein>
<dbReference type="EMBL" id="CP000742">
    <property type="protein sequence ID" value="ABR54041.1"/>
    <property type="molecule type" value="Genomic_DNA"/>
</dbReference>
<dbReference type="SUPFAM" id="SSF81345">
    <property type="entry name" value="ABC transporter involved in vitamin B12 uptake, BtuC"/>
    <property type="match status" value="1"/>
</dbReference>
<dbReference type="PANTHER" id="PTHR30472:SF41">
    <property type="entry name" value="TRANSPORT SYSTEM PERMEASE PROTEIN"/>
    <property type="match status" value="1"/>
</dbReference>
<keyword evidence="6 8" id="KW-1133">Transmembrane helix</keyword>
<evidence type="ECO:0000256" key="6">
    <source>
        <dbReference type="ARBA" id="ARBA00022989"/>
    </source>
</evidence>
<dbReference type="eggNOG" id="arCOG01007">
    <property type="taxonomic scope" value="Archaea"/>
</dbReference>
<dbReference type="GO" id="GO:0005886">
    <property type="term" value="C:plasma membrane"/>
    <property type="evidence" value="ECO:0007669"/>
    <property type="project" value="UniProtKB-SubCell"/>
</dbReference>
<dbReference type="InterPro" id="IPR000522">
    <property type="entry name" value="ABC_transptr_permease_BtuC"/>
</dbReference>
<dbReference type="InterPro" id="IPR037294">
    <property type="entry name" value="ABC_BtuC-like"/>
</dbReference>
<feature type="transmembrane region" description="Helical" evidence="8">
    <location>
        <begin position="7"/>
        <end position="25"/>
    </location>
</feature>
<sequence>MSFKNFSVVLVVCFVLIGILSYFSILEGSVPVSSNELKDYVLNGTTGNSGVDKIIKDLRLTRVIGCFLVGAAVSISGLLMQGYFRNPLADPYFMGVSSGAGLGIAIYMFTSVLLHIGISNSILIRIVMAYIGSIITMLLVIGISKKVKQISTLLICGMMISGAVSGLSDVIVTTGNYIDTEGSGISGYLTWGMGSVQSLTWDQLKVMAVVILPFIFLTYILLSKSLDANLIGESYAASVGVDLKKFKRLLILLSCILTSTVVAFTGPISFIGIICPIIARGILNTSKHIYVFPITALLGITFLIFADILARPGVLFTSTVPLPLHAPLSLIGAPISLLLFFKSRNHKI</sequence>
<feature type="transmembrane region" description="Helical" evidence="8">
    <location>
        <begin position="122"/>
        <end position="143"/>
    </location>
</feature>
<feature type="transmembrane region" description="Helical" evidence="8">
    <location>
        <begin position="92"/>
        <end position="116"/>
    </location>
</feature>
<dbReference type="Proteomes" id="UP000001107">
    <property type="component" value="Chromosome"/>
</dbReference>
<evidence type="ECO:0000313" key="10">
    <source>
        <dbReference type="Proteomes" id="UP000001107"/>
    </source>
</evidence>
<comment type="subcellular location">
    <subcellularLocation>
        <location evidence="1">Cell membrane</location>
        <topology evidence="1">Multi-pass membrane protein</topology>
    </subcellularLocation>
</comment>
<feature type="transmembrane region" description="Helical" evidence="8">
    <location>
        <begin position="290"/>
        <end position="310"/>
    </location>
</feature>
<accession>A6UNG9</accession>
<evidence type="ECO:0000256" key="7">
    <source>
        <dbReference type="ARBA" id="ARBA00023136"/>
    </source>
</evidence>
<dbReference type="STRING" id="406327.Mevan_0130"/>
<dbReference type="CDD" id="cd06550">
    <property type="entry name" value="TM_ABC_iron-siderophores_like"/>
    <property type="match status" value="1"/>
</dbReference>